<dbReference type="PANTHER" id="PTHR43782">
    <property type="entry name" value="ARGINASE"/>
    <property type="match status" value="1"/>
</dbReference>
<dbReference type="GO" id="GO:0004053">
    <property type="term" value="F:arginase activity"/>
    <property type="evidence" value="ECO:0007669"/>
    <property type="project" value="UniProtKB-EC"/>
</dbReference>
<evidence type="ECO:0000256" key="3">
    <source>
        <dbReference type="ARBA" id="ARBA00018123"/>
    </source>
</evidence>
<dbReference type="InterPro" id="IPR023696">
    <property type="entry name" value="Ureohydrolase_dom_sf"/>
</dbReference>
<sequence>MLPRGAEVKVIAASFGQGDKKSTGFQPPFKGKVIASSLSHPESRDDYEDQAAASRLEGSLQMLPRLAVVRVVRQLTKQSGGVLGTSTAGYATSAQGDGRDLSLLKAKKINYERIGIVGVPFDKGQRKKGVGLGPKAIREAGLIDHIQEISPTLNIKDYGDIQYEALNFNGRKVGNMKKLEHVASCNRNLSHQVTEVLDDDRLCITLGGDHAIAVGSIDGHLHHSKDVAVIWVDAHADLNTNSTSPSGNIHGMPVALLAKELCDYWPYIPGMDWQEPIISIKNLAYIGLRSVDPYERAIIEKFGINAFGMREVEKYGIKEVMRMALARIDPEGKRSLHVSYDIDSLDVLEAPSTGTSVRGGLTLREGIFIMEEAYGTGRLAAVDLVEVNPAIGTPEDVRRTVEAAVHLLVAACGHSRKGDIADTLDLIQK</sequence>
<name>A0A084VMT5_ANOSI</name>
<dbReference type="FunFam" id="3.40.800.10:FF:000005">
    <property type="entry name" value="Arginase"/>
    <property type="match status" value="1"/>
</dbReference>
<keyword evidence="4 11" id="KW-0835">Urea cycle</keyword>
<dbReference type="UniPathway" id="UPA00158">
    <property type="reaction ID" value="UER00270"/>
</dbReference>
<evidence type="ECO:0000256" key="11">
    <source>
        <dbReference type="RuleBase" id="RU361159"/>
    </source>
</evidence>
<comment type="pathway">
    <text evidence="1 11">Nitrogen metabolism; urea cycle; L-ornithine and urea from L-arginine: step 1/1.</text>
</comment>
<evidence type="ECO:0000313" key="12">
    <source>
        <dbReference type="EMBL" id="KFB39279.1"/>
    </source>
</evidence>
<reference evidence="12 14" key="1">
    <citation type="journal article" date="2014" name="BMC Genomics">
        <title>Genome sequence of Anopheles sinensis provides insight into genetics basis of mosquito competence for malaria parasites.</title>
        <authorList>
            <person name="Zhou D."/>
            <person name="Zhang D."/>
            <person name="Ding G."/>
            <person name="Shi L."/>
            <person name="Hou Q."/>
            <person name="Ye Y."/>
            <person name="Xu Y."/>
            <person name="Zhou H."/>
            <person name="Xiong C."/>
            <person name="Li S."/>
            <person name="Yu J."/>
            <person name="Hong S."/>
            <person name="Yu X."/>
            <person name="Zou P."/>
            <person name="Chen C."/>
            <person name="Chang X."/>
            <person name="Wang W."/>
            <person name="Lv Y."/>
            <person name="Sun Y."/>
            <person name="Ma L."/>
            <person name="Shen B."/>
            <person name="Zhu C."/>
        </authorList>
    </citation>
    <scope>NUCLEOTIDE SEQUENCE [LARGE SCALE GENOMIC DNA]</scope>
</reference>
<dbReference type="GO" id="GO:0000050">
    <property type="term" value="P:urea cycle"/>
    <property type="evidence" value="ECO:0007669"/>
    <property type="project" value="UniProtKB-UniPathway"/>
</dbReference>
<evidence type="ECO:0000256" key="7">
    <source>
        <dbReference type="ARBA" id="ARBA00022801"/>
    </source>
</evidence>
<dbReference type="EC" id="3.5.3.1" evidence="2 11"/>
<dbReference type="PROSITE" id="PS51409">
    <property type="entry name" value="ARGINASE_2"/>
    <property type="match status" value="1"/>
</dbReference>
<keyword evidence="6 11" id="KW-0479">Metal-binding</keyword>
<evidence type="ECO:0000256" key="1">
    <source>
        <dbReference type="ARBA" id="ARBA00005098"/>
    </source>
</evidence>
<dbReference type="GO" id="GO:0010121">
    <property type="term" value="P:L-arginine catabolic process to proline via ornithine"/>
    <property type="evidence" value="ECO:0007669"/>
    <property type="project" value="UniProtKB-ARBA"/>
</dbReference>
<keyword evidence="7 11" id="KW-0378">Hydrolase</keyword>
<dbReference type="STRING" id="74873.A0A084VMT5"/>
<dbReference type="VEuPathDB" id="VectorBase:ASIS001930"/>
<dbReference type="NCBIfam" id="TIGR01229">
    <property type="entry name" value="rocF_arginase"/>
    <property type="match status" value="1"/>
</dbReference>
<gene>
    <name evidence="12" type="ORF">ZHAS_00006631</name>
</gene>
<evidence type="ECO:0000256" key="2">
    <source>
        <dbReference type="ARBA" id="ARBA00012168"/>
    </source>
</evidence>
<keyword evidence="14" id="KW-1185">Reference proteome</keyword>
<dbReference type="OrthoDB" id="9992747at2759"/>
<dbReference type="Pfam" id="PF00491">
    <property type="entry name" value="Arginase"/>
    <property type="match status" value="1"/>
</dbReference>
<evidence type="ECO:0000256" key="5">
    <source>
        <dbReference type="ARBA" id="ARBA00022503"/>
    </source>
</evidence>
<evidence type="ECO:0000256" key="8">
    <source>
        <dbReference type="ARBA" id="ARBA00023211"/>
    </source>
</evidence>
<evidence type="ECO:0000256" key="10">
    <source>
        <dbReference type="PROSITE-ProRule" id="PRU00742"/>
    </source>
</evidence>
<organism evidence="12">
    <name type="scientific">Anopheles sinensis</name>
    <name type="common">Mosquito</name>
    <dbReference type="NCBI Taxonomy" id="74873"/>
    <lineage>
        <taxon>Eukaryota</taxon>
        <taxon>Metazoa</taxon>
        <taxon>Ecdysozoa</taxon>
        <taxon>Arthropoda</taxon>
        <taxon>Hexapoda</taxon>
        <taxon>Insecta</taxon>
        <taxon>Pterygota</taxon>
        <taxon>Neoptera</taxon>
        <taxon>Endopterygota</taxon>
        <taxon>Diptera</taxon>
        <taxon>Nematocera</taxon>
        <taxon>Culicoidea</taxon>
        <taxon>Culicidae</taxon>
        <taxon>Anophelinae</taxon>
        <taxon>Anopheles</taxon>
    </lineage>
</organism>
<dbReference type="OMA" id="FSWMTPC"/>
<protein>
    <recommendedName>
        <fullName evidence="3 11">Arginase</fullName>
        <ecNumber evidence="2 11">3.5.3.1</ecNumber>
    </recommendedName>
</protein>
<dbReference type="GO" id="GO:0005634">
    <property type="term" value="C:nucleus"/>
    <property type="evidence" value="ECO:0007669"/>
    <property type="project" value="TreeGrafter"/>
</dbReference>
<dbReference type="InterPro" id="IPR006035">
    <property type="entry name" value="Ureohydrolase"/>
</dbReference>
<accession>A0A084VMT5</accession>
<evidence type="ECO:0000313" key="13">
    <source>
        <dbReference type="EnsemblMetazoa" id="ASIC006631-PA"/>
    </source>
</evidence>
<dbReference type="EnsemblMetazoa" id="ASIC006631-RA">
    <property type="protein sequence ID" value="ASIC006631-PA"/>
    <property type="gene ID" value="ASIC006631"/>
</dbReference>
<proteinExistence type="inferred from homology"/>
<dbReference type="GO" id="GO:0030145">
    <property type="term" value="F:manganese ion binding"/>
    <property type="evidence" value="ECO:0007669"/>
    <property type="project" value="TreeGrafter"/>
</dbReference>
<dbReference type="InterPro" id="IPR014033">
    <property type="entry name" value="Arginase"/>
</dbReference>
<dbReference type="EMBL" id="ATLV01014625">
    <property type="status" value="NOT_ANNOTATED_CDS"/>
    <property type="molecule type" value="Genomic_DNA"/>
</dbReference>
<comment type="similarity">
    <text evidence="10 11">Belongs to the arginase family.</text>
</comment>
<dbReference type="SUPFAM" id="SSF52768">
    <property type="entry name" value="Arginase/deacetylase"/>
    <property type="match status" value="1"/>
</dbReference>
<dbReference type="Proteomes" id="UP000030765">
    <property type="component" value="Unassembled WGS sequence"/>
</dbReference>
<dbReference type="AlphaFoldDB" id="A0A084VMT5"/>
<dbReference type="PRINTS" id="PR00116">
    <property type="entry name" value="ARGINASE"/>
</dbReference>
<dbReference type="GO" id="GO:0005829">
    <property type="term" value="C:cytosol"/>
    <property type="evidence" value="ECO:0007669"/>
    <property type="project" value="TreeGrafter"/>
</dbReference>
<evidence type="ECO:0000256" key="9">
    <source>
        <dbReference type="ARBA" id="ARBA00047391"/>
    </source>
</evidence>
<comment type="catalytic activity">
    <reaction evidence="9 11">
        <text>L-arginine + H2O = urea + L-ornithine</text>
        <dbReference type="Rhea" id="RHEA:20569"/>
        <dbReference type="ChEBI" id="CHEBI:15377"/>
        <dbReference type="ChEBI" id="CHEBI:16199"/>
        <dbReference type="ChEBI" id="CHEBI:32682"/>
        <dbReference type="ChEBI" id="CHEBI:46911"/>
        <dbReference type="EC" id="3.5.3.1"/>
    </reaction>
</comment>
<dbReference type="CDD" id="cd09989">
    <property type="entry name" value="Arginase"/>
    <property type="match status" value="1"/>
</dbReference>
<reference evidence="13" key="2">
    <citation type="submission" date="2020-05" db="UniProtKB">
        <authorList>
            <consortium name="EnsemblMetazoa"/>
        </authorList>
    </citation>
    <scope>IDENTIFICATION</scope>
</reference>
<dbReference type="EMBL" id="KE524975">
    <property type="protein sequence ID" value="KFB39279.1"/>
    <property type="molecule type" value="Genomic_DNA"/>
</dbReference>
<dbReference type="Gene3D" id="3.40.800.10">
    <property type="entry name" value="Ureohydrolase domain"/>
    <property type="match status" value="1"/>
</dbReference>
<keyword evidence="8 11" id="KW-0464">Manganese</keyword>
<evidence type="ECO:0000256" key="4">
    <source>
        <dbReference type="ARBA" id="ARBA00022436"/>
    </source>
</evidence>
<keyword evidence="5 11" id="KW-0056">Arginine metabolism</keyword>
<dbReference type="VEuPathDB" id="VectorBase:ASIC006631"/>
<comment type="cofactor">
    <cofactor evidence="11">
        <name>Mn(2+)</name>
        <dbReference type="ChEBI" id="CHEBI:29035"/>
    </cofactor>
    <text evidence="11">Binds 2 manganese ions per subunit.</text>
</comment>
<evidence type="ECO:0000256" key="6">
    <source>
        <dbReference type="ARBA" id="ARBA00022723"/>
    </source>
</evidence>
<dbReference type="PANTHER" id="PTHR43782:SF3">
    <property type="entry name" value="ARGINASE"/>
    <property type="match status" value="1"/>
</dbReference>
<evidence type="ECO:0000313" key="14">
    <source>
        <dbReference type="Proteomes" id="UP000030765"/>
    </source>
</evidence>